<evidence type="ECO:0000313" key="2">
    <source>
        <dbReference type="EMBL" id="BAY70307.1"/>
    </source>
</evidence>
<name>A0A1Z4KMZ1_ANAVA</name>
<feature type="compositionally biased region" description="Polar residues" evidence="1">
    <location>
        <begin position="70"/>
        <end position="79"/>
    </location>
</feature>
<protein>
    <submittedName>
        <fullName evidence="2">Uncharacterized protein</fullName>
    </submittedName>
</protein>
<dbReference type="EMBL" id="AP018216">
    <property type="protein sequence ID" value="BAY70307.1"/>
    <property type="molecule type" value="Genomic_DNA"/>
</dbReference>
<evidence type="ECO:0000313" key="3">
    <source>
        <dbReference type="Proteomes" id="UP000217507"/>
    </source>
</evidence>
<proteinExistence type="predicted"/>
<gene>
    <name evidence="2" type="ORF">NIES23_31110</name>
</gene>
<dbReference type="Proteomes" id="UP000217507">
    <property type="component" value="Chromosome"/>
</dbReference>
<feature type="region of interest" description="Disordered" evidence="1">
    <location>
        <begin position="70"/>
        <end position="99"/>
    </location>
</feature>
<evidence type="ECO:0000256" key="1">
    <source>
        <dbReference type="SAM" id="MobiDB-lite"/>
    </source>
</evidence>
<sequence>MSKFSIDIDFSHVDLSSLETEEDLRIEAKKLLPAALVQHGEAVALQTWEEMQKNFSGKLSPAEKRKFIQQTGKNYQRSASNREKQELEDHIVEQLRQQK</sequence>
<dbReference type="AlphaFoldDB" id="A0A1Z4KMZ1"/>
<organism evidence="2 3">
    <name type="scientific">Trichormus variabilis NIES-23</name>
    <dbReference type="NCBI Taxonomy" id="1973479"/>
    <lineage>
        <taxon>Bacteria</taxon>
        <taxon>Bacillati</taxon>
        <taxon>Cyanobacteriota</taxon>
        <taxon>Cyanophyceae</taxon>
        <taxon>Nostocales</taxon>
        <taxon>Nostocaceae</taxon>
        <taxon>Trichormus</taxon>
    </lineage>
</organism>
<accession>A0A1Z4KMZ1</accession>
<feature type="compositionally biased region" description="Basic and acidic residues" evidence="1">
    <location>
        <begin position="80"/>
        <end position="93"/>
    </location>
</feature>
<reference evidence="2 3" key="1">
    <citation type="submission" date="2017-06" db="EMBL/GenBank/DDBJ databases">
        <title>Genome sequencing of cyanobaciteial culture collection at National Institute for Environmental Studies (NIES).</title>
        <authorList>
            <person name="Hirose Y."/>
            <person name="Shimura Y."/>
            <person name="Fujisawa T."/>
            <person name="Nakamura Y."/>
            <person name="Kawachi M."/>
        </authorList>
    </citation>
    <scope>NUCLEOTIDE SEQUENCE [LARGE SCALE GENOMIC DNA]</scope>
    <source>
        <strain evidence="2 3">NIES-23</strain>
    </source>
</reference>